<keyword evidence="2" id="KW-1185">Reference proteome</keyword>
<gene>
    <name evidence="1" type="ORF">N3K66_001333</name>
</gene>
<evidence type="ECO:0000313" key="2">
    <source>
        <dbReference type="Proteomes" id="UP001163324"/>
    </source>
</evidence>
<proteinExistence type="predicted"/>
<sequence>MTRQNLQSHLSWLLQNSTLTKPTPPILPKIGDSSAPGTSQILSSSATSSLGSLSSQKPDVPDGLGDPKPTTRDVKERQAGGSESLKGTQRDDDDMGRLTSASKARKPSLVSRPDRPSSPSIKTQKSTQRSLKQEEIEASKTIFKSHASQTPKKATHRESPFAFDRDYKGWDSDDLDIMDLTEEPTLSSDLLTFGNEVKVWSEEHAERPEPVVPNSGKKRKSGEMSTFETDNDDMYPDVYQILGKDPPPPTPGRRVNQANPSRNQPVSQSKKTSSPQVAQRSTKRRKTPPVQSGELSSPVPERSSQRQLSPIRQTPVKERTNVPQHAEGRGADLGDLEGFPASTKSQPLEDFTVNMVIPDSDDEFMTPPSHRVANALPPAPENEYFDDDDDLPDVPSPEFERRAEPPRQIESGNRIVGNSQRESPKKGVTGSGSHHSTGTLNSSGQGSYVNDAKLKLLKKLAEDTKSLDRQKKALSAQLERNRELFSQAIRERAPQETRAEIKEDKKRLMDQRQTLDQIESPLADYRRLCDEVEELGDRIAQSYADGVETDDDEIRLDELTDKMKQLEESLLADLASCGIDETHFTSSQVHVPSSATRGVISGTQCSGPSGNSSREPRSVHTGVEIVQQTQLPVPPSSIRKPAQTTSTFQEYLDAAEPPFPRHQKTVDDRNNRGKHVHHDYFDDDDFEGFDVEENLQPAKRSMTPAKSRTASSRHAPQEDEFMDFSDEEGMLAFAYDMEMQMPSGKPSQTPRRVLSESSGNAVPASKSKSSAKRQDAPALPPLTIPPELMKHSWSPEVQRMLKDRFRMKGFRHNQLEAINATLGGKDAFVLMPTGGGKSLCYQLPAVVKTGKTRGVTIVVSPLLSLMQDQVDHMKALGIHAVAFNGECTAAYKREIMSAFNERSPEHFIELLYVTPEMVSSNTAFNNGLRTLYQKGKFARLVIDEAHCVSQWGHDFRPDYKNLGQIRLRYPEVPVMALTATATQNVIVDIKHNLNLVNCQLFSQSFNRPNLYYEVRNKTSNNVATQNIADLIKTKYPKVSGIVYTISRKQSEEVAEKLAEQGVAARHYHAGITPQEKVEVQTTWQKGQVKVVVATIAFGMGIDKPDVRFVIHHGIPKSLEGYYQETGRAGRDGKPSDCILYYGKGDIRVLKKLIADGDGSDEQKERQMVMLNRVTAFCDNKADCRRTEVLRYFGEDFVPSQCHKSCDNCKAGLVFEQKDFTHYAKAVLEVVKSQRKLTANQCADVLLGKGYPKGEMPNSDRVHGMAKGALKKHEVVRIIDKLSAEKGLGENNVVSNYGVAIQYLNLGPAAREFILGHRKLLLTVEVADSENKKSDSKSKTTKKKTSKKGKEADNTAMQSTYVSSPVVGKRNGKNRVVESDDEGDYDLTANGYAHDNFVVSDDDNDDFDDGEHFAPLPPHRPAKPPAASKRATSRPAAPPLQPILHDEIMSNLSDLHQDLIDNFVREARSWEEAIRNRKELRRPLFTEQQFREMAVNWTMSLPQMTRIPGIDTMKVKDHGTKLLDILRKYYTMYQSVMDATKETASQATLHDAQEIVDLISSDADMDFEEDADEDSHYFGAGGSRPEVAAFHQRLEGLDAQPAGSSSRTAPSGSGRSKSSYSRGGGKRSGGRKFAKRSSGGGSSGGGSRRRGGGAASSGGGGGGRRASGSSSFSAGPSRASGSGGSGANRKIVKKSGGGIGLMPM</sequence>
<protein>
    <submittedName>
        <fullName evidence="1">Uncharacterized protein</fullName>
    </submittedName>
</protein>
<accession>A0ACC0VET1</accession>
<dbReference type="Proteomes" id="UP001163324">
    <property type="component" value="Chromosome 1"/>
</dbReference>
<name>A0ACC0VET1_9HYPO</name>
<reference evidence="1" key="1">
    <citation type="submission" date="2022-10" db="EMBL/GenBank/DDBJ databases">
        <title>Complete Genome of Trichothecium roseum strain YXFP-22015, a Plant Pathogen Isolated from Citrus.</title>
        <authorList>
            <person name="Wang Y."/>
            <person name="Zhu L."/>
        </authorList>
    </citation>
    <scope>NUCLEOTIDE SEQUENCE</scope>
    <source>
        <strain evidence="1">YXFP-22015</strain>
    </source>
</reference>
<organism evidence="1 2">
    <name type="scientific">Trichothecium roseum</name>
    <dbReference type="NCBI Taxonomy" id="47278"/>
    <lineage>
        <taxon>Eukaryota</taxon>
        <taxon>Fungi</taxon>
        <taxon>Dikarya</taxon>
        <taxon>Ascomycota</taxon>
        <taxon>Pezizomycotina</taxon>
        <taxon>Sordariomycetes</taxon>
        <taxon>Hypocreomycetidae</taxon>
        <taxon>Hypocreales</taxon>
        <taxon>Hypocreales incertae sedis</taxon>
        <taxon>Trichothecium</taxon>
    </lineage>
</organism>
<comment type="caution">
    <text evidence="1">The sequence shown here is derived from an EMBL/GenBank/DDBJ whole genome shotgun (WGS) entry which is preliminary data.</text>
</comment>
<dbReference type="EMBL" id="CM047940">
    <property type="protein sequence ID" value="KAI9904804.1"/>
    <property type="molecule type" value="Genomic_DNA"/>
</dbReference>
<evidence type="ECO:0000313" key="1">
    <source>
        <dbReference type="EMBL" id="KAI9904804.1"/>
    </source>
</evidence>